<dbReference type="EMBL" id="MU250529">
    <property type="protein sequence ID" value="KAG7448855.1"/>
    <property type="molecule type" value="Genomic_DNA"/>
</dbReference>
<keyword evidence="2" id="KW-1185">Reference proteome</keyword>
<proteinExistence type="predicted"/>
<sequence length="154" mass="17426">MLTAGTSTRLTICLRQDKDSVFDPHFSYHSMAMILLRFSLVSPTAAAPISITQRWPLDFSLDLSQYNHTGLDLSGFNNQRLVHLESSPKVQDQFLQWNISQHASDGFSGFGDGRTMAFHQSFPTFNFSIFRHTKSLKRATDVSPPTHPRIIALR</sequence>
<reference evidence="1" key="1">
    <citation type="submission" date="2020-11" db="EMBL/GenBank/DDBJ databases">
        <title>Adaptations for nitrogen fixation in a non-lichenized fungal sporocarp promotes dispersal by wood-feeding termites.</title>
        <authorList>
            <consortium name="DOE Joint Genome Institute"/>
            <person name="Koch R.A."/>
            <person name="Yoon G."/>
            <person name="Arayal U."/>
            <person name="Lail K."/>
            <person name="Amirebrahimi M."/>
            <person name="Labutti K."/>
            <person name="Lipzen A."/>
            <person name="Riley R."/>
            <person name="Barry K."/>
            <person name="Henrissat B."/>
            <person name="Grigoriev I.V."/>
            <person name="Herr J.R."/>
            <person name="Aime M.C."/>
        </authorList>
    </citation>
    <scope>NUCLEOTIDE SEQUENCE</scope>
    <source>
        <strain evidence="1">MCA 3950</strain>
    </source>
</reference>
<name>A0A9P7VY29_9AGAR</name>
<comment type="caution">
    <text evidence="1">The sequence shown here is derived from an EMBL/GenBank/DDBJ whole genome shotgun (WGS) entry which is preliminary data.</text>
</comment>
<dbReference type="RefSeq" id="XP_043042355.1">
    <property type="nucleotide sequence ID" value="XM_043176955.1"/>
</dbReference>
<dbReference type="GeneID" id="66099242"/>
<evidence type="ECO:0000313" key="1">
    <source>
        <dbReference type="EMBL" id="KAG7448855.1"/>
    </source>
</evidence>
<dbReference type="AlphaFoldDB" id="A0A9P7VY29"/>
<gene>
    <name evidence="1" type="ORF">BT62DRAFT_1003579</name>
</gene>
<organism evidence="1 2">
    <name type="scientific">Guyanagaster necrorhizus</name>
    <dbReference type="NCBI Taxonomy" id="856835"/>
    <lineage>
        <taxon>Eukaryota</taxon>
        <taxon>Fungi</taxon>
        <taxon>Dikarya</taxon>
        <taxon>Basidiomycota</taxon>
        <taxon>Agaricomycotina</taxon>
        <taxon>Agaricomycetes</taxon>
        <taxon>Agaricomycetidae</taxon>
        <taxon>Agaricales</taxon>
        <taxon>Marasmiineae</taxon>
        <taxon>Physalacriaceae</taxon>
        <taxon>Guyanagaster</taxon>
    </lineage>
</organism>
<dbReference type="Proteomes" id="UP000812287">
    <property type="component" value="Unassembled WGS sequence"/>
</dbReference>
<protein>
    <recommendedName>
        <fullName evidence="3">Legume lectin domain-containing protein</fullName>
    </recommendedName>
</protein>
<evidence type="ECO:0000313" key="2">
    <source>
        <dbReference type="Proteomes" id="UP000812287"/>
    </source>
</evidence>
<accession>A0A9P7VY29</accession>
<evidence type="ECO:0008006" key="3">
    <source>
        <dbReference type="Google" id="ProtNLM"/>
    </source>
</evidence>